<keyword evidence="2" id="KW-1185">Reference proteome</keyword>
<protein>
    <submittedName>
        <fullName evidence="1">Histidine phosphatase family protein</fullName>
    </submittedName>
</protein>
<proteinExistence type="predicted"/>
<evidence type="ECO:0000313" key="2">
    <source>
        <dbReference type="Proteomes" id="UP000265845"/>
    </source>
</evidence>
<dbReference type="SUPFAM" id="SSF53254">
    <property type="entry name" value="Phosphoglycerate mutase-like"/>
    <property type="match status" value="1"/>
</dbReference>
<dbReference type="Pfam" id="PF00300">
    <property type="entry name" value="His_Phos_1"/>
    <property type="match status" value="1"/>
</dbReference>
<dbReference type="Proteomes" id="UP000265845">
    <property type="component" value="Unassembled WGS sequence"/>
</dbReference>
<evidence type="ECO:0000313" key="1">
    <source>
        <dbReference type="EMBL" id="RIJ29052.1"/>
    </source>
</evidence>
<dbReference type="AlphaFoldDB" id="A0A399RGY9"/>
<dbReference type="SMART" id="SM00855">
    <property type="entry name" value="PGAM"/>
    <property type="match status" value="1"/>
</dbReference>
<dbReference type="GO" id="GO:0016791">
    <property type="term" value="F:phosphatase activity"/>
    <property type="evidence" value="ECO:0007669"/>
    <property type="project" value="TreeGrafter"/>
</dbReference>
<accession>A0A399RGY9</accession>
<dbReference type="Gene3D" id="3.40.50.1240">
    <property type="entry name" value="Phosphoglycerate mutase-like"/>
    <property type="match status" value="1"/>
</dbReference>
<sequence length="198" mass="21189">MLVALSGDLPVQSISPGHFMIYFVRHGEAEAGWGTAPDPGLSALGLKQAEAVAAELEKHSVSQILASPMRRCQETSRPFANLSGLPVATDPAVSEIPTPQGLSDRVEWLRGFMAGTWDAAPSVVADWRSDLISRLASIEDETVVFSHFIAINTIVGHLEGSDLVTSFRPGHCSVTILKRDGDTLSVERRGSEAATKVL</sequence>
<gene>
    <name evidence="1" type="ORF">D1222_11865</name>
</gene>
<dbReference type="OrthoDB" id="5729189at2"/>
<dbReference type="PANTHER" id="PTHR48100:SF51">
    <property type="entry name" value="PHOSPHOGLYCERATE MUTASE"/>
    <property type="match status" value="1"/>
</dbReference>
<dbReference type="EMBL" id="QWGA01000007">
    <property type="protein sequence ID" value="RIJ29052.1"/>
    <property type="molecule type" value="Genomic_DNA"/>
</dbReference>
<comment type="caution">
    <text evidence="1">The sequence shown here is derived from an EMBL/GenBank/DDBJ whole genome shotgun (WGS) entry which is preliminary data.</text>
</comment>
<name>A0A399RGY9_9PROT</name>
<dbReference type="PANTHER" id="PTHR48100">
    <property type="entry name" value="BROAD-SPECIFICITY PHOSPHATASE YOR283W-RELATED"/>
    <property type="match status" value="1"/>
</dbReference>
<dbReference type="InterPro" id="IPR050275">
    <property type="entry name" value="PGM_Phosphatase"/>
</dbReference>
<reference evidence="1 2" key="1">
    <citation type="submission" date="2018-08" db="EMBL/GenBank/DDBJ databases">
        <title>Henriciella mobilis sp. nov., isolated from seawater.</title>
        <authorList>
            <person name="Cheng H."/>
            <person name="Wu Y.-H."/>
            <person name="Xu X.-W."/>
            <person name="Guo L.-L."/>
        </authorList>
    </citation>
    <scope>NUCLEOTIDE SEQUENCE [LARGE SCALE GENOMIC DNA]</scope>
    <source>
        <strain evidence="1 2">CCUG67844</strain>
    </source>
</reference>
<dbReference type="GO" id="GO:0005737">
    <property type="term" value="C:cytoplasm"/>
    <property type="evidence" value="ECO:0007669"/>
    <property type="project" value="TreeGrafter"/>
</dbReference>
<dbReference type="CDD" id="cd07067">
    <property type="entry name" value="HP_PGM_like"/>
    <property type="match status" value="1"/>
</dbReference>
<dbReference type="InterPro" id="IPR013078">
    <property type="entry name" value="His_Pase_superF_clade-1"/>
</dbReference>
<organism evidence="1 2">
    <name type="scientific">Henriciella algicola</name>
    <dbReference type="NCBI Taxonomy" id="1608422"/>
    <lineage>
        <taxon>Bacteria</taxon>
        <taxon>Pseudomonadati</taxon>
        <taxon>Pseudomonadota</taxon>
        <taxon>Alphaproteobacteria</taxon>
        <taxon>Hyphomonadales</taxon>
        <taxon>Hyphomonadaceae</taxon>
        <taxon>Henriciella</taxon>
    </lineage>
</organism>
<dbReference type="InterPro" id="IPR029033">
    <property type="entry name" value="His_PPase_superfam"/>
</dbReference>